<reference evidence="2 3" key="1">
    <citation type="submission" date="2019-06" db="EMBL/GenBank/DDBJ databases">
        <title>Genome Sequence of the Brown Rot Fungal Pathogen Monilinia laxa.</title>
        <authorList>
            <person name="De Miccolis Angelini R.M."/>
            <person name="Landi L."/>
            <person name="Abate D."/>
            <person name="Pollastro S."/>
            <person name="Romanazzi G."/>
            <person name="Faretra F."/>
        </authorList>
    </citation>
    <scope>NUCLEOTIDE SEQUENCE [LARGE SCALE GENOMIC DNA]</scope>
    <source>
        <strain evidence="2 3">Mlax316</strain>
    </source>
</reference>
<protein>
    <submittedName>
        <fullName evidence="2">Uncharacterized protein</fullName>
    </submittedName>
</protein>
<feature type="region of interest" description="Disordered" evidence="1">
    <location>
        <begin position="45"/>
        <end position="89"/>
    </location>
</feature>
<organism evidence="2 3">
    <name type="scientific">Monilinia laxa</name>
    <name type="common">Brown rot fungus</name>
    <name type="synonym">Sclerotinia laxa</name>
    <dbReference type="NCBI Taxonomy" id="61186"/>
    <lineage>
        <taxon>Eukaryota</taxon>
        <taxon>Fungi</taxon>
        <taxon>Dikarya</taxon>
        <taxon>Ascomycota</taxon>
        <taxon>Pezizomycotina</taxon>
        <taxon>Leotiomycetes</taxon>
        <taxon>Helotiales</taxon>
        <taxon>Sclerotiniaceae</taxon>
        <taxon>Monilinia</taxon>
    </lineage>
</organism>
<name>A0A5N6JWL5_MONLA</name>
<dbReference type="EMBL" id="VIGI01000012">
    <property type="protein sequence ID" value="KAB8293337.1"/>
    <property type="molecule type" value="Genomic_DNA"/>
</dbReference>
<dbReference type="Proteomes" id="UP000326757">
    <property type="component" value="Unassembled WGS sequence"/>
</dbReference>
<evidence type="ECO:0000256" key="1">
    <source>
        <dbReference type="SAM" id="MobiDB-lite"/>
    </source>
</evidence>
<sequence length="89" mass="9721">MINSGSIPQSEYGAVYDDVIRNFVIMLNQPKSVVYRVGMICVEEGQGEGQGEGGEAEEVEEVEELEEVEEAEEAEEAEEVEEGGSMKSC</sequence>
<feature type="compositionally biased region" description="Acidic residues" evidence="1">
    <location>
        <begin position="54"/>
        <end position="82"/>
    </location>
</feature>
<gene>
    <name evidence="2" type="ORF">EYC80_007661</name>
</gene>
<accession>A0A5N6JWL5</accession>
<keyword evidence="3" id="KW-1185">Reference proteome</keyword>
<comment type="caution">
    <text evidence="2">The sequence shown here is derived from an EMBL/GenBank/DDBJ whole genome shotgun (WGS) entry which is preliminary data.</text>
</comment>
<dbReference type="AlphaFoldDB" id="A0A5N6JWL5"/>
<evidence type="ECO:0000313" key="2">
    <source>
        <dbReference type="EMBL" id="KAB8293337.1"/>
    </source>
</evidence>
<proteinExistence type="predicted"/>
<evidence type="ECO:0000313" key="3">
    <source>
        <dbReference type="Proteomes" id="UP000326757"/>
    </source>
</evidence>